<evidence type="ECO:0000256" key="1">
    <source>
        <dbReference type="ARBA" id="ARBA00004162"/>
    </source>
</evidence>
<accession>A0A4V2SBR9</accession>
<dbReference type="InterPro" id="IPR006665">
    <property type="entry name" value="OmpA-like"/>
</dbReference>
<keyword evidence="6 7" id="KW-0472">Membrane</keyword>
<dbReference type="CDD" id="cd07185">
    <property type="entry name" value="OmpA_C-like"/>
    <property type="match status" value="1"/>
</dbReference>
<organism evidence="11 12">
    <name type="scientific">Chromatocurvus halotolerans</name>
    <dbReference type="NCBI Taxonomy" id="1132028"/>
    <lineage>
        <taxon>Bacteria</taxon>
        <taxon>Pseudomonadati</taxon>
        <taxon>Pseudomonadota</taxon>
        <taxon>Gammaproteobacteria</taxon>
        <taxon>Cellvibrionales</taxon>
        <taxon>Halieaceae</taxon>
        <taxon>Chromatocurvus</taxon>
    </lineage>
</organism>
<dbReference type="PANTHER" id="PTHR30329">
    <property type="entry name" value="STATOR ELEMENT OF FLAGELLAR MOTOR COMPLEX"/>
    <property type="match status" value="1"/>
</dbReference>
<gene>
    <name evidence="11" type="ORF">EV688_10434</name>
</gene>
<comment type="similarity">
    <text evidence="2">Belongs to the MotB family.</text>
</comment>
<evidence type="ECO:0000259" key="10">
    <source>
        <dbReference type="PROSITE" id="PS51123"/>
    </source>
</evidence>
<reference evidence="11 12" key="1">
    <citation type="submission" date="2019-03" db="EMBL/GenBank/DDBJ databases">
        <title>Genomic Encyclopedia of Type Strains, Phase IV (KMG-IV): sequencing the most valuable type-strain genomes for metagenomic binning, comparative biology and taxonomic classification.</title>
        <authorList>
            <person name="Goeker M."/>
        </authorList>
    </citation>
    <scope>NUCLEOTIDE SEQUENCE [LARGE SCALE GENOMIC DNA]</scope>
    <source>
        <strain evidence="11 12">DSM 23344</strain>
    </source>
</reference>
<evidence type="ECO:0000256" key="8">
    <source>
        <dbReference type="SAM" id="MobiDB-lite"/>
    </source>
</evidence>
<evidence type="ECO:0000256" key="6">
    <source>
        <dbReference type="ARBA" id="ARBA00023136"/>
    </source>
</evidence>
<keyword evidence="3" id="KW-1003">Cell membrane</keyword>
<evidence type="ECO:0000313" key="11">
    <source>
        <dbReference type="EMBL" id="TCO76580.1"/>
    </source>
</evidence>
<feature type="transmembrane region" description="Helical" evidence="9">
    <location>
        <begin position="20"/>
        <end position="37"/>
    </location>
</feature>
<keyword evidence="4 9" id="KW-0812">Transmembrane</keyword>
<dbReference type="PANTHER" id="PTHR30329:SF20">
    <property type="entry name" value="EXPORTED PROTEIN"/>
    <property type="match status" value="1"/>
</dbReference>
<dbReference type="RefSeq" id="WP_117314828.1">
    <property type="nucleotide sequence ID" value="NZ_QQSW01000002.1"/>
</dbReference>
<dbReference type="Proteomes" id="UP000294980">
    <property type="component" value="Unassembled WGS sequence"/>
</dbReference>
<evidence type="ECO:0000256" key="5">
    <source>
        <dbReference type="ARBA" id="ARBA00022989"/>
    </source>
</evidence>
<keyword evidence="12" id="KW-1185">Reference proteome</keyword>
<dbReference type="InterPro" id="IPR036737">
    <property type="entry name" value="OmpA-like_sf"/>
</dbReference>
<keyword evidence="5 9" id="KW-1133">Transmembrane helix</keyword>
<dbReference type="GO" id="GO:0005886">
    <property type="term" value="C:plasma membrane"/>
    <property type="evidence" value="ECO:0007669"/>
    <property type="project" value="UniProtKB-SubCell"/>
</dbReference>
<comment type="caution">
    <text evidence="11">The sequence shown here is derived from an EMBL/GenBank/DDBJ whole genome shotgun (WGS) entry which is preliminary data.</text>
</comment>
<dbReference type="SUPFAM" id="SSF103088">
    <property type="entry name" value="OmpA-like"/>
    <property type="match status" value="1"/>
</dbReference>
<name>A0A4V2SBR9_9GAMM</name>
<sequence length="284" mass="30719">MGRKKRHEDHINHEAWAIPYGDLVTLLLAFFVVMYAISSVNEGKYRVLSDSLVAAFRGTPKTTRPIQIGDNPPSGGAEQGRDDALPQGSVDRSTLSLPLDNPPGGIAGITSVGDDGTRAGLARMAEEIREALSELIDQDQVRVRETPLWLEVEIKTDLLFPVGIAEVADPALPTLQKVGDILEPMPNALRVEGHTDDVPISTTRFPSNWELSSARASSVIRLFQARGVTPQRMVAVGLGEYQPAASNDSAEGRNRNRRVTIVILANDEMPEPLPGSLTEAEVGT</sequence>
<dbReference type="EMBL" id="SLWX01000004">
    <property type="protein sequence ID" value="TCO76580.1"/>
    <property type="molecule type" value="Genomic_DNA"/>
</dbReference>
<evidence type="ECO:0000313" key="12">
    <source>
        <dbReference type="Proteomes" id="UP000294980"/>
    </source>
</evidence>
<dbReference type="Pfam" id="PF13677">
    <property type="entry name" value="MotB_plug"/>
    <property type="match status" value="1"/>
</dbReference>
<dbReference type="NCBIfam" id="NF006541">
    <property type="entry name" value="PRK09038.1"/>
    <property type="match status" value="1"/>
</dbReference>
<feature type="region of interest" description="Disordered" evidence="8">
    <location>
        <begin position="62"/>
        <end position="112"/>
    </location>
</feature>
<evidence type="ECO:0000256" key="7">
    <source>
        <dbReference type="PROSITE-ProRule" id="PRU00473"/>
    </source>
</evidence>
<dbReference type="OrthoDB" id="9815217at2"/>
<comment type="subcellular location">
    <subcellularLocation>
        <location evidence="1">Cell membrane</location>
        <topology evidence="1">Single-pass membrane protein</topology>
    </subcellularLocation>
</comment>
<evidence type="ECO:0000256" key="9">
    <source>
        <dbReference type="SAM" id="Phobius"/>
    </source>
</evidence>
<feature type="domain" description="OmpA-like" evidence="10">
    <location>
        <begin position="147"/>
        <end position="267"/>
    </location>
</feature>
<dbReference type="Pfam" id="PF00691">
    <property type="entry name" value="OmpA"/>
    <property type="match status" value="1"/>
</dbReference>
<dbReference type="PROSITE" id="PS51123">
    <property type="entry name" value="OMPA_2"/>
    <property type="match status" value="1"/>
</dbReference>
<protein>
    <submittedName>
        <fullName evidence="11">Chemotaxis protein MotB</fullName>
    </submittedName>
</protein>
<dbReference type="Gene3D" id="3.30.1330.60">
    <property type="entry name" value="OmpA-like domain"/>
    <property type="match status" value="1"/>
</dbReference>
<dbReference type="InterPro" id="IPR050330">
    <property type="entry name" value="Bact_OuterMem_StrucFunc"/>
</dbReference>
<evidence type="ECO:0000256" key="2">
    <source>
        <dbReference type="ARBA" id="ARBA00008914"/>
    </source>
</evidence>
<evidence type="ECO:0000256" key="3">
    <source>
        <dbReference type="ARBA" id="ARBA00022475"/>
    </source>
</evidence>
<dbReference type="InterPro" id="IPR025713">
    <property type="entry name" value="MotB-like_N_dom"/>
</dbReference>
<evidence type="ECO:0000256" key="4">
    <source>
        <dbReference type="ARBA" id="ARBA00022692"/>
    </source>
</evidence>
<dbReference type="AlphaFoldDB" id="A0A4V2SBR9"/>
<proteinExistence type="inferred from homology"/>